<sequence length="155" mass="17379">MGVIISRVMNHAEHIILTMSGVGVEQRMKEKNLKDKLEAGDKKRAGRLLSTFLREIAQEKTEILSVEGGVPKQVTKARALAAQIWRRALGTYVYIDPVTDATKQPPPDKQMIELIFDRCEGKVGTHDEEVKKDASVPDKVSQANKDKLNKMARKK</sequence>
<feature type="compositionally biased region" description="Basic and acidic residues" evidence="1">
    <location>
        <begin position="126"/>
        <end position="136"/>
    </location>
</feature>
<proteinExistence type="predicted"/>
<feature type="region of interest" description="Disordered" evidence="1">
    <location>
        <begin position="126"/>
        <end position="155"/>
    </location>
</feature>
<gene>
    <name evidence="2" type="ORF">LCGC14_0422540</name>
</gene>
<organism evidence="2">
    <name type="scientific">marine sediment metagenome</name>
    <dbReference type="NCBI Taxonomy" id="412755"/>
    <lineage>
        <taxon>unclassified sequences</taxon>
        <taxon>metagenomes</taxon>
        <taxon>ecological metagenomes</taxon>
    </lineage>
</organism>
<dbReference type="EMBL" id="LAZR01000387">
    <property type="protein sequence ID" value="KKN71211.1"/>
    <property type="molecule type" value="Genomic_DNA"/>
</dbReference>
<evidence type="ECO:0000256" key="1">
    <source>
        <dbReference type="SAM" id="MobiDB-lite"/>
    </source>
</evidence>
<reference evidence="2" key="1">
    <citation type="journal article" date="2015" name="Nature">
        <title>Complex archaea that bridge the gap between prokaryotes and eukaryotes.</title>
        <authorList>
            <person name="Spang A."/>
            <person name="Saw J.H."/>
            <person name="Jorgensen S.L."/>
            <person name="Zaremba-Niedzwiedzka K."/>
            <person name="Martijn J."/>
            <person name="Lind A.E."/>
            <person name="van Eijk R."/>
            <person name="Schleper C."/>
            <person name="Guy L."/>
            <person name="Ettema T.J."/>
        </authorList>
    </citation>
    <scope>NUCLEOTIDE SEQUENCE</scope>
</reference>
<accession>A0A0F9VCB2</accession>
<comment type="caution">
    <text evidence="2">The sequence shown here is derived from an EMBL/GenBank/DDBJ whole genome shotgun (WGS) entry which is preliminary data.</text>
</comment>
<dbReference type="AlphaFoldDB" id="A0A0F9VCB2"/>
<name>A0A0F9VCB2_9ZZZZ</name>
<protein>
    <submittedName>
        <fullName evidence="2">Uncharacterized protein</fullName>
    </submittedName>
</protein>
<evidence type="ECO:0000313" key="2">
    <source>
        <dbReference type="EMBL" id="KKN71211.1"/>
    </source>
</evidence>